<keyword evidence="5" id="KW-1185">Reference proteome</keyword>
<gene>
    <name evidence="3" type="ORF">Abin_016_048</name>
    <name evidence="4" type="ORF">AIN02nite_25040</name>
</gene>
<dbReference type="Pfam" id="PF10988">
    <property type="entry name" value="DUF2807"/>
    <property type="match status" value="1"/>
</dbReference>
<evidence type="ECO:0000313" key="5">
    <source>
        <dbReference type="Proteomes" id="UP000032673"/>
    </source>
</evidence>
<feature type="domain" description="Putative auto-transporter adhesin head GIN" evidence="2">
    <location>
        <begin position="59"/>
        <end position="232"/>
    </location>
</feature>
<comment type="caution">
    <text evidence="4">The sequence shown here is derived from an EMBL/GenBank/DDBJ whole genome shotgun (WGS) entry which is preliminary data.</text>
</comment>
<dbReference type="Gene3D" id="2.160.20.120">
    <property type="match status" value="1"/>
</dbReference>
<name>A0A6N3T9V3_9PROT</name>
<dbReference type="Proteomes" id="UP000032673">
    <property type="component" value="Unassembled WGS sequence"/>
</dbReference>
<dbReference type="EMBL" id="BJXQ01000019">
    <property type="protein sequence ID" value="GEN04479.1"/>
    <property type="molecule type" value="Genomic_DNA"/>
</dbReference>
<organism evidence="4 6">
    <name type="scientific">Acetobacter indonesiensis</name>
    <dbReference type="NCBI Taxonomy" id="104101"/>
    <lineage>
        <taxon>Bacteria</taxon>
        <taxon>Pseudomonadati</taxon>
        <taxon>Pseudomonadota</taxon>
        <taxon>Alphaproteobacteria</taxon>
        <taxon>Acetobacterales</taxon>
        <taxon>Acetobacteraceae</taxon>
        <taxon>Acetobacter</taxon>
    </lineage>
</organism>
<dbReference type="InterPro" id="IPR021255">
    <property type="entry name" value="DUF2807"/>
</dbReference>
<accession>A0A6N3T9V3</accession>
<dbReference type="RefSeq" id="WP_048845562.1">
    <property type="nucleotide sequence ID" value="NZ_BAMW01000016.1"/>
</dbReference>
<dbReference type="EMBL" id="BAMW01000016">
    <property type="protein sequence ID" value="GAN63040.1"/>
    <property type="molecule type" value="Genomic_DNA"/>
</dbReference>
<reference evidence="4 6" key="2">
    <citation type="submission" date="2019-07" db="EMBL/GenBank/DDBJ databases">
        <title>Whole genome shotgun sequence of Acetobacter indonesiensis NBRC 16471.</title>
        <authorList>
            <person name="Hosoyama A."/>
            <person name="Uohara A."/>
            <person name="Ohji S."/>
            <person name="Ichikawa N."/>
        </authorList>
    </citation>
    <scope>NUCLEOTIDE SEQUENCE [LARGE SCALE GENOMIC DNA]</scope>
    <source>
        <strain evidence="4 6">NBRC 16471</strain>
    </source>
</reference>
<dbReference type="Proteomes" id="UP000321104">
    <property type="component" value="Unassembled WGS sequence"/>
</dbReference>
<evidence type="ECO:0000313" key="6">
    <source>
        <dbReference type="Proteomes" id="UP000321104"/>
    </source>
</evidence>
<evidence type="ECO:0000259" key="2">
    <source>
        <dbReference type="Pfam" id="PF10988"/>
    </source>
</evidence>
<sequence length="264" mass="27875">MIRGLTMIAVGGAVASALCFGVASSRGPTSFSLVDLEWGDHTPRGPQLTRTIPWDGAHEITINLPAQIIIKQGPKAEITLQGSEKLVQRVVLKDNTLDTDDDTPYHHSHFHNARLVLTITAPELNTITMNGFGSLDIQDYDQKTLDLIINGAASVKGHGRAENVKVEIDGAASVKLTDMEITNLDLSMNGAGSAKAGPTGHAKISIDGAGSVKLTKAPASLTKQIDGVGSVSVPDGTPESHDHPPSGKQDKSTDKQDESEDLSF</sequence>
<evidence type="ECO:0000313" key="3">
    <source>
        <dbReference type="EMBL" id="GAN63040.1"/>
    </source>
</evidence>
<feature type="region of interest" description="Disordered" evidence="1">
    <location>
        <begin position="223"/>
        <end position="264"/>
    </location>
</feature>
<protein>
    <recommendedName>
        <fullName evidence="2">Putative auto-transporter adhesin head GIN domain-containing protein</fullName>
    </recommendedName>
</protein>
<evidence type="ECO:0000256" key="1">
    <source>
        <dbReference type="SAM" id="MobiDB-lite"/>
    </source>
</evidence>
<dbReference type="AlphaFoldDB" id="A0A6N3T9V3"/>
<reference evidence="3 5" key="1">
    <citation type="submission" date="2012-11" db="EMBL/GenBank/DDBJ databases">
        <title>Whole genome sequence of Acetobacter indonesiensis 5H-1.</title>
        <authorList>
            <person name="Azuma Y."/>
            <person name="Higashiura N."/>
            <person name="Hirakawa H."/>
            <person name="Matsushita K."/>
        </authorList>
    </citation>
    <scope>NUCLEOTIDE SEQUENCE [LARGE SCALE GENOMIC DNA]</scope>
    <source>
        <strain evidence="3 5">5H-1</strain>
    </source>
</reference>
<feature type="compositionally biased region" description="Basic and acidic residues" evidence="1">
    <location>
        <begin position="238"/>
        <end position="256"/>
    </location>
</feature>
<proteinExistence type="predicted"/>
<evidence type="ECO:0000313" key="4">
    <source>
        <dbReference type="EMBL" id="GEN04479.1"/>
    </source>
</evidence>